<proteinExistence type="predicted"/>
<organism evidence="3 4">
    <name type="scientific">Legionella cherrii</name>
    <dbReference type="NCBI Taxonomy" id="28084"/>
    <lineage>
        <taxon>Bacteria</taxon>
        <taxon>Pseudomonadati</taxon>
        <taxon>Pseudomonadota</taxon>
        <taxon>Gammaproteobacteria</taxon>
        <taxon>Legionellales</taxon>
        <taxon>Legionellaceae</taxon>
        <taxon>Legionella</taxon>
    </lineage>
</organism>
<reference evidence="3 4" key="1">
    <citation type="submission" date="2015-11" db="EMBL/GenBank/DDBJ databases">
        <title>Genomic analysis of 38 Legionella species identifies large and diverse effector repertoires.</title>
        <authorList>
            <person name="Burstein D."/>
            <person name="Amaro F."/>
            <person name="Zusman T."/>
            <person name="Lifshitz Z."/>
            <person name="Cohen O."/>
            <person name="Gilbert J.A."/>
            <person name="Pupko T."/>
            <person name="Shuman H.A."/>
            <person name="Segal G."/>
        </authorList>
    </citation>
    <scope>NUCLEOTIDE SEQUENCE [LARGE SCALE GENOMIC DNA]</scope>
    <source>
        <strain evidence="3 4">ORW</strain>
    </source>
</reference>
<feature type="region of interest" description="Disordered" evidence="2">
    <location>
        <begin position="795"/>
        <end position="843"/>
    </location>
</feature>
<dbReference type="STRING" id="28084.Lche_0887"/>
<dbReference type="EMBL" id="LNXW01000013">
    <property type="protein sequence ID" value="KTC78867.1"/>
    <property type="molecule type" value="Genomic_DNA"/>
</dbReference>
<dbReference type="RefSeq" id="WP_058387485.1">
    <property type="nucleotide sequence ID" value="NZ_LNXW01000013.1"/>
</dbReference>
<evidence type="ECO:0000313" key="3">
    <source>
        <dbReference type="EMBL" id="KTC78867.1"/>
    </source>
</evidence>
<feature type="coiled-coil region" evidence="1">
    <location>
        <begin position="233"/>
        <end position="306"/>
    </location>
</feature>
<gene>
    <name evidence="3" type="ORF">Lche_0887</name>
</gene>
<evidence type="ECO:0000313" key="4">
    <source>
        <dbReference type="Proteomes" id="UP000054921"/>
    </source>
</evidence>
<keyword evidence="1" id="KW-0175">Coiled coil</keyword>
<feature type="compositionally biased region" description="Basic and acidic residues" evidence="2">
    <location>
        <begin position="810"/>
        <end position="819"/>
    </location>
</feature>
<dbReference type="AlphaFoldDB" id="A0A0W0S5V8"/>
<dbReference type="PATRIC" id="fig|28084.5.peg.957"/>
<name>A0A0W0S5V8_9GAMM</name>
<dbReference type="Proteomes" id="UP000054921">
    <property type="component" value="Unassembled WGS sequence"/>
</dbReference>
<evidence type="ECO:0000256" key="2">
    <source>
        <dbReference type="SAM" id="MobiDB-lite"/>
    </source>
</evidence>
<sequence>MKSVLVSIERPGKFVSLPIVVNVTVTFDDNPFEFLDERDKPVDPTKELESIAQSIVAQQINSGELKLYDGQQELRTHVLISGKKEGAFQVDYTVSDGILRHNIPPVEPNTSLGKSILESALEQKYTAAQCKVKSTYGELEEQQTWKLPVIPEAISNLMQRDKERAAKNKKERDLAQEKEDFLAKGPRKFPDAVAFPAAIKMIKKEDVYLEDAVKKMNASYGTKSLLEPTHNQIVIIEQAIEGLEQQLSKLKKREIALNEAISQDPRVASFSQDNLHASRKELQETRRSLENKISALRVELSAAKNSFEEHVSDKYSRYANYENTIEFTKQVMLAALYNAAIDYYKQILDETKDNVEKRKEKINEFNESFAGIAKIDEYGKVNPIEDTYNKFAKDSLKEVVTFTNELLKKCSTGISSRKVDAIEAQLQKASQHCVDEYKKHYGDMAYTDTKQKMPFTMEKNLLKRLKNISLNVQFESGLENAVQAASDPVTLSREWSKIPNGNTIVDQRSILGKAHTGLTDLEHKVKNFQRYLELKDELEAKNALALEQKQHIEAVTKSIDTVRQAITGEISGKPVDVQKYVLENIDRNLARSVFNSLPKKEREDLSEVLPLDRINAFPAESGINMLAMKHGTLATAIKTADTILTQIKEEDIQVEQLNQLRSALGEVRKSALDQGKLDKVTRHSKSCAEDNLFVQDYLAFEKQRADAQENLGKHIADAREKFEMLKQENLSETQLLFVRTVLNSLEGMVDSFKNTQYERNQSEKNKQELQRLTELAESSYKKILSQYEQINESIKSAKKEQPIAQQPEISPEHQKKNEKQPPSPPTLRKEEEPIAEKRKLHQKPPSTIEIRIIEIYRKYAEEVKGGISRLASEPEQKPLKDELWEKYNAQNMATFKEFEKAYDHDPKLVIEKANAVVALSEIKELIEDTKWKVKLGPLTGKEIEVDGKFKIVPPHIFKIYEQAKLGMADPQKAGDAMKKINEIATNASSANFFRKALRDKQTTKAYETIMEHSSRTSRAPG</sequence>
<comment type="caution">
    <text evidence="3">The sequence shown here is derived from an EMBL/GenBank/DDBJ whole genome shotgun (WGS) entry which is preliminary data.</text>
</comment>
<dbReference type="OrthoDB" id="5654315at2"/>
<feature type="coiled-coil region" evidence="1">
    <location>
        <begin position="521"/>
        <end position="555"/>
    </location>
</feature>
<protein>
    <submittedName>
        <fullName evidence="3">Uncharacterized protein</fullName>
    </submittedName>
</protein>
<evidence type="ECO:0000256" key="1">
    <source>
        <dbReference type="SAM" id="Coils"/>
    </source>
</evidence>
<feature type="compositionally biased region" description="Basic and acidic residues" evidence="2">
    <location>
        <begin position="827"/>
        <end position="837"/>
    </location>
</feature>
<accession>A0A0W0S5V8</accession>